<sequence>MEAQTYSVGEERIGPFARVRHRDKVSASKHTSPTQLFKTTKSTTL</sequence>
<reference evidence="2" key="2">
    <citation type="journal article" date="2015" name="Fish Shellfish Immunol.">
        <title>Early steps in the European eel (Anguilla anguilla)-Vibrio vulnificus interaction in the gills: Role of the RtxA13 toxin.</title>
        <authorList>
            <person name="Callol A."/>
            <person name="Pajuelo D."/>
            <person name="Ebbesson L."/>
            <person name="Teles M."/>
            <person name="MacKenzie S."/>
            <person name="Amaro C."/>
        </authorList>
    </citation>
    <scope>NUCLEOTIDE SEQUENCE</scope>
</reference>
<feature type="compositionally biased region" description="Polar residues" evidence="1">
    <location>
        <begin position="28"/>
        <end position="45"/>
    </location>
</feature>
<organism evidence="2">
    <name type="scientific">Anguilla anguilla</name>
    <name type="common">European freshwater eel</name>
    <name type="synonym">Muraena anguilla</name>
    <dbReference type="NCBI Taxonomy" id="7936"/>
    <lineage>
        <taxon>Eukaryota</taxon>
        <taxon>Metazoa</taxon>
        <taxon>Chordata</taxon>
        <taxon>Craniata</taxon>
        <taxon>Vertebrata</taxon>
        <taxon>Euteleostomi</taxon>
        <taxon>Actinopterygii</taxon>
        <taxon>Neopterygii</taxon>
        <taxon>Teleostei</taxon>
        <taxon>Anguilliformes</taxon>
        <taxon>Anguillidae</taxon>
        <taxon>Anguilla</taxon>
    </lineage>
</organism>
<protein>
    <submittedName>
        <fullName evidence="2">Uncharacterized protein</fullName>
    </submittedName>
</protein>
<proteinExistence type="predicted"/>
<reference evidence="2" key="1">
    <citation type="submission" date="2014-11" db="EMBL/GenBank/DDBJ databases">
        <authorList>
            <person name="Amaro Gonzalez C."/>
        </authorList>
    </citation>
    <scope>NUCLEOTIDE SEQUENCE</scope>
</reference>
<name>A0A0E9WD27_ANGAN</name>
<dbReference type="EMBL" id="GBXM01020298">
    <property type="protein sequence ID" value="JAH88279.1"/>
    <property type="molecule type" value="Transcribed_RNA"/>
</dbReference>
<feature type="region of interest" description="Disordered" evidence="1">
    <location>
        <begin position="20"/>
        <end position="45"/>
    </location>
</feature>
<accession>A0A0E9WD27</accession>
<dbReference type="AlphaFoldDB" id="A0A0E9WD27"/>
<evidence type="ECO:0000256" key="1">
    <source>
        <dbReference type="SAM" id="MobiDB-lite"/>
    </source>
</evidence>
<evidence type="ECO:0000313" key="2">
    <source>
        <dbReference type="EMBL" id="JAH88279.1"/>
    </source>
</evidence>